<evidence type="ECO:0000256" key="8">
    <source>
        <dbReference type="ARBA" id="ARBA00023136"/>
    </source>
</evidence>
<organism evidence="12 13">
    <name type="scientific">Anaerosporomusa subterranea</name>
    <dbReference type="NCBI Taxonomy" id="1794912"/>
    <lineage>
        <taxon>Bacteria</taxon>
        <taxon>Bacillati</taxon>
        <taxon>Bacillota</taxon>
        <taxon>Negativicutes</taxon>
        <taxon>Acetonemataceae</taxon>
        <taxon>Anaerosporomusa</taxon>
    </lineage>
</organism>
<dbReference type="CDD" id="cd06261">
    <property type="entry name" value="TM_PBP2"/>
    <property type="match status" value="1"/>
</dbReference>
<feature type="transmembrane region" description="Helical" evidence="9">
    <location>
        <begin position="6"/>
        <end position="31"/>
    </location>
</feature>
<dbReference type="NCBIfam" id="NF038017">
    <property type="entry name" value="ABC_perm1"/>
    <property type="match status" value="1"/>
</dbReference>
<feature type="transmembrane region" description="Helical" evidence="9">
    <location>
        <begin position="193"/>
        <end position="213"/>
    </location>
</feature>
<evidence type="ECO:0000256" key="1">
    <source>
        <dbReference type="ARBA" id="ARBA00004651"/>
    </source>
</evidence>
<evidence type="ECO:0000256" key="7">
    <source>
        <dbReference type="ARBA" id="ARBA00022989"/>
    </source>
</evidence>
<evidence type="ECO:0000256" key="4">
    <source>
        <dbReference type="ARBA" id="ARBA00022475"/>
    </source>
</evidence>
<dbReference type="STRING" id="1794912.AXX12_14560"/>
<comment type="function">
    <text evidence="10">Part of the binding-protein-dependent transport system for molybdenum; probably responsible for the translocation of the substrate across the membrane.</text>
</comment>
<dbReference type="GO" id="GO:0005886">
    <property type="term" value="C:plasma membrane"/>
    <property type="evidence" value="ECO:0007669"/>
    <property type="project" value="UniProtKB-SubCell"/>
</dbReference>
<name>A0A154BPE6_ANASB</name>
<keyword evidence="5 10" id="KW-0500">Molybdenum</keyword>
<feature type="transmembrane region" description="Helical" evidence="9">
    <location>
        <begin position="43"/>
        <end position="67"/>
    </location>
</feature>
<accession>A0A154BPE6</accession>
<evidence type="ECO:0000256" key="10">
    <source>
        <dbReference type="RuleBase" id="RU365097"/>
    </source>
</evidence>
<dbReference type="InterPro" id="IPR049783">
    <property type="entry name" value="ABC_perm_TupB-like"/>
</dbReference>
<keyword evidence="6 9" id="KW-0812">Transmembrane</keyword>
<dbReference type="Proteomes" id="UP000076268">
    <property type="component" value="Unassembled WGS sequence"/>
</dbReference>
<evidence type="ECO:0000313" key="13">
    <source>
        <dbReference type="Proteomes" id="UP000076268"/>
    </source>
</evidence>
<evidence type="ECO:0000313" key="12">
    <source>
        <dbReference type="EMBL" id="KYZ75368.1"/>
    </source>
</evidence>
<comment type="caution">
    <text evidence="12">The sequence shown here is derived from an EMBL/GenBank/DDBJ whole genome shotgun (WGS) entry which is preliminary data.</text>
</comment>
<proteinExistence type="inferred from homology"/>
<dbReference type="PANTHER" id="PTHR30183">
    <property type="entry name" value="MOLYBDENUM TRANSPORT SYSTEM PERMEASE PROTEIN MODB"/>
    <property type="match status" value="1"/>
</dbReference>
<protein>
    <recommendedName>
        <fullName evidence="10">Molybdenum transport system permease</fullName>
    </recommendedName>
</protein>
<dbReference type="Gene3D" id="1.10.3720.10">
    <property type="entry name" value="MetI-like"/>
    <property type="match status" value="1"/>
</dbReference>
<evidence type="ECO:0000256" key="2">
    <source>
        <dbReference type="ARBA" id="ARBA00007069"/>
    </source>
</evidence>
<dbReference type="PANTHER" id="PTHR30183:SF3">
    <property type="entry name" value="MOLYBDENUM TRANSPORT SYSTEM PERMEASE PROTEIN MODB"/>
    <property type="match status" value="1"/>
</dbReference>
<dbReference type="InterPro" id="IPR035906">
    <property type="entry name" value="MetI-like_sf"/>
</dbReference>
<dbReference type="SUPFAM" id="SSF161098">
    <property type="entry name" value="MetI-like"/>
    <property type="match status" value="1"/>
</dbReference>
<dbReference type="OrthoDB" id="9795403at2"/>
<dbReference type="InterPro" id="IPR000515">
    <property type="entry name" value="MetI-like"/>
</dbReference>
<feature type="transmembrane region" description="Helical" evidence="9">
    <location>
        <begin position="132"/>
        <end position="153"/>
    </location>
</feature>
<keyword evidence="7 9" id="KW-1133">Transmembrane helix</keyword>
<dbReference type="Pfam" id="PF00528">
    <property type="entry name" value="BPD_transp_1"/>
    <property type="match status" value="1"/>
</dbReference>
<keyword evidence="13" id="KW-1185">Reference proteome</keyword>
<gene>
    <name evidence="12" type="ORF">AXX12_14560</name>
</gene>
<dbReference type="InterPro" id="IPR011867">
    <property type="entry name" value="ModB_ABC"/>
</dbReference>
<evidence type="ECO:0000256" key="6">
    <source>
        <dbReference type="ARBA" id="ARBA00022692"/>
    </source>
</evidence>
<keyword evidence="4 10" id="KW-1003">Cell membrane</keyword>
<dbReference type="GO" id="GO:0015098">
    <property type="term" value="F:molybdate ion transmembrane transporter activity"/>
    <property type="evidence" value="ECO:0007669"/>
    <property type="project" value="UniProtKB-UniRule"/>
</dbReference>
<evidence type="ECO:0000256" key="3">
    <source>
        <dbReference type="ARBA" id="ARBA00022448"/>
    </source>
</evidence>
<comment type="subcellular location">
    <subcellularLocation>
        <location evidence="1 9">Cell membrane</location>
        <topology evidence="1 9">Multi-pass membrane protein</topology>
    </subcellularLocation>
</comment>
<dbReference type="EMBL" id="LSGP01000025">
    <property type="protein sequence ID" value="KYZ75368.1"/>
    <property type="molecule type" value="Genomic_DNA"/>
</dbReference>
<keyword evidence="8 9" id="KW-0472">Membrane</keyword>
<dbReference type="PROSITE" id="PS50928">
    <property type="entry name" value="ABC_TM1"/>
    <property type="match status" value="1"/>
</dbReference>
<reference evidence="12 13" key="1">
    <citation type="submission" date="2016-02" db="EMBL/GenBank/DDBJ databases">
        <title>Anaerosporomusa subterraneum gen. nov., sp. nov., a spore-forming obligate anaerobe isolated from saprolite.</title>
        <authorList>
            <person name="Choi J.K."/>
            <person name="Shah M."/>
            <person name="Yee N."/>
        </authorList>
    </citation>
    <scope>NUCLEOTIDE SEQUENCE [LARGE SCALE GENOMIC DNA]</scope>
    <source>
        <strain evidence="12 13">RU4</strain>
    </source>
</reference>
<dbReference type="NCBIfam" id="TIGR02141">
    <property type="entry name" value="modB_ABC"/>
    <property type="match status" value="1"/>
</dbReference>
<sequence>MVEWQPVILSIKVALFSLAIVSILGVSSAYLMRRYEFTGKAALEALFTLPLVLPPVVTGFLLLLLIGKQGPIGRLLTDLFAVQIIFTPFAAVLAGTVVAFPLMYQSAKAAFQAVDNKLEDAARTLGASEWRVFWTITIPLAWPGLIAGLVLSFSRALGEFGATIMVAGNIPGKTQTIPLAIYFAAESNDLTTAGIYVLLISLLTFSLILWLNIWSKSRNKGLAAKGCTDA</sequence>
<comment type="similarity">
    <text evidence="2 10">Belongs to the binding-protein-dependent transport system permease family. CysTW subfamily.</text>
</comment>
<feature type="transmembrane region" description="Helical" evidence="9">
    <location>
        <begin position="79"/>
        <end position="102"/>
    </location>
</feature>
<feature type="domain" description="ABC transmembrane type-1" evidence="11">
    <location>
        <begin position="7"/>
        <end position="209"/>
    </location>
</feature>
<evidence type="ECO:0000256" key="9">
    <source>
        <dbReference type="RuleBase" id="RU363032"/>
    </source>
</evidence>
<dbReference type="RefSeq" id="WP_066245106.1">
    <property type="nucleotide sequence ID" value="NZ_LSGP01000025.1"/>
</dbReference>
<evidence type="ECO:0000259" key="11">
    <source>
        <dbReference type="PROSITE" id="PS50928"/>
    </source>
</evidence>
<dbReference type="AlphaFoldDB" id="A0A154BPE6"/>
<evidence type="ECO:0000256" key="5">
    <source>
        <dbReference type="ARBA" id="ARBA00022505"/>
    </source>
</evidence>
<keyword evidence="3 9" id="KW-0813">Transport</keyword>